<dbReference type="Pfam" id="PF00642">
    <property type="entry name" value="zf-CCCH"/>
    <property type="match status" value="1"/>
</dbReference>
<keyword evidence="1 4" id="KW-0479">Metal-binding</keyword>
<dbReference type="GO" id="GO:0034247">
    <property type="term" value="P:snoRNA splicing"/>
    <property type="evidence" value="ECO:0007669"/>
    <property type="project" value="TreeGrafter"/>
</dbReference>
<feature type="zinc finger region" description="C3H1-type" evidence="4">
    <location>
        <begin position="59"/>
        <end position="87"/>
    </location>
</feature>
<gene>
    <name evidence="7" type="ORF">RF11_12918</name>
</gene>
<protein>
    <submittedName>
        <fullName evidence="7">RING finger protein 113A</fullName>
    </submittedName>
</protein>
<dbReference type="SMART" id="SM00356">
    <property type="entry name" value="ZnF_C3H1"/>
    <property type="match status" value="1"/>
</dbReference>
<sequence length="212" mass="23683">MELNKELQGKKDDGLYKGQAAYAKYFEKQDSILGKASSNLVRQGPYRASSNIRVTTRWDFEPNLCKDYKDTGFCGFGDSCKYVHDRTDYKAGWELERDYEAGLLQAAETNPYEIVSSEEEPESNCAICKSEFTNPVKTKCNHVFCEACALDHYRKNHKCFVCGSDTGGIFKHDKTGQTGNQTGAEPIESLVNEISNVQDSSGESPYSSNNSD</sequence>
<dbReference type="CDD" id="cd16539">
    <property type="entry name" value="RING-HC_RNF113A_B"/>
    <property type="match status" value="1"/>
</dbReference>
<dbReference type="PANTHER" id="PTHR12930:SF0">
    <property type="entry name" value="RING FINGER PROTEIN 113B"/>
    <property type="match status" value="1"/>
</dbReference>
<reference evidence="7 8" key="1">
    <citation type="journal article" date="2014" name="Genome Biol. Evol.">
        <title>The genome of the myxosporean Thelohanellus kitauei shows adaptations to nutrient acquisition within its fish host.</title>
        <authorList>
            <person name="Yang Y."/>
            <person name="Xiong J."/>
            <person name="Zhou Z."/>
            <person name="Huo F."/>
            <person name="Miao W."/>
            <person name="Ran C."/>
            <person name="Liu Y."/>
            <person name="Zhang J."/>
            <person name="Feng J."/>
            <person name="Wang M."/>
            <person name="Wang M."/>
            <person name="Wang L."/>
            <person name="Yao B."/>
        </authorList>
    </citation>
    <scope>NUCLEOTIDE SEQUENCE [LARGE SCALE GENOMIC DNA]</scope>
    <source>
        <strain evidence="7">Wuqing</strain>
    </source>
</reference>
<keyword evidence="3 4" id="KW-0862">Zinc</keyword>
<dbReference type="Proteomes" id="UP000031668">
    <property type="component" value="Unassembled WGS sequence"/>
</dbReference>
<keyword evidence="8" id="KW-1185">Reference proteome</keyword>
<dbReference type="OrthoDB" id="25761at2759"/>
<dbReference type="PROSITE" id="PS00518">
    <property type="entry name" value="ZF_RING_1"/>
    <property type="match status" value="1"/>
</dbReference>
<dbReference type="SUPFAM" id="SSF90229">
    <property type="entry name" value="CCCH zinc finger"/>
    <property type="match status" value="1"/>
</dbReference>
<evidence type="ECO:0000256" key="3">
    <source>
        <dbReference type="ARBA" id="ARBA00022833"/>
    </source>
</evidence>
<feature type="domain" description="C3H1-type" evidence="6">
    <location>
        <begin position="59"/>
        <end position="87"/>
    </location>
</feature>
<evidence type="ECO:0000256" key="1">
    <source>
        <dbReference type="ARBA" id="ARBA00022723"/>
    </source>
</evidence>
<evidence type="ECO:0000313" key="7">
    <source>
        <dbReference type="EMBL" id="KII61502.1"/>
    </source>
</evidence>
<evidence type="ECO:0000313" key="8">
    <source>
        <dbReference type="Proteomes" id="UP000031668"/>
    </source>
</evidence>
<dbReference type="Pfam" id="PF13920">
    <property type="entry name" value="zf-C3HC4_3"/>
    <property type="match status" value="1"/>
</dbReference>
<dbReference type="EMBL" id="JWZT01005339">
    <property type="protein sequence ID" value="KII61502.1"/>
    <property type="molecule type" value="Genomic_DNA"/>
</dbReference>
<proteinExistence type="predicted"/>
<accession>A0A0C2IX84</accession>
<dbReference type="InterPro" id="IPR013083">
    <property type="entry name" value="Znf_RING/FYVE/PHD"/>
</dbReference>
<dbReference type="InterPro" id="IPR036855">
    <property type="entry name" value="Znf_CCCH_sf"/>
</dbReference>
<keyword evidence="2 4" id="KW-0863">Zinc-finger</keyword>
<dbReference type="InterPro" id="IPR001841">
    <property type="entry name" value="Znf_RING"/>
</dbReference>
<evidence type="ECO:0000256" key="4">
    <source>
        <dbReference type="PROSITE-ProRule" id="PRU00723"/>
    </source>
</evidence>
<feature type="domain" description="RING-type" evidence="5">
    <location>
        <begin position="125"/>
        <end position="162"/>
    </location>
</feature>
<dbReference type="AlphaFoldDB" id="A0A0C2IX84"/>
<comment type="caution">
    <text evidence="7">The sequence shown here is derived from an EMBL/GenBank/DDBJ whole genome shotgun (WGS) entry which is preliminary data.</text>
</comment>
<name>A0A0C2IX84_THEKT</name>
<dbReference type="Gene3D" id="3.30.40.10">
    <property type="entry name" value="Zinc/RING finger domain, C3HC4 (zinc finger)"/>
    <property type="match status" value="1"/>
</dbReference>
<dbReference type="PROSITE" id="PS50103">
    <property type="entry name" value="ZF_C3H1"/>
    <property type="match status" value="1"/>
</dbReference>
<evidence type="ECO:0000256" key="2">
    <source>
        <dbReference type="ARBA" id="ARBA00022771"/>
    </source>
</evidence>
<dbReference type="PANTHER" id="PTHR12930">
    <property type="entry name" value="ZINC FINGER PROTEIN 183"/>
    <property type="match status" value="1"/>
</dbReference>
<dbReference type="SMART" id="SM00184">
    <property type="entry name" value="RING"/>
    <property type="match status" value="1"/>
</dbReference>
<dbReference type="OMA" id="WEIEREY"/>
<dbReference type="InterPro" id="IPR017907">
    <property type="entry name" value="Znf_RING_CS"/>
</dbReference>
<organism evidence="7 8">
    <name type="scientific">Thelohanellus kitauei</name>
    <name type="common">Myxosporean</name>
    <dbReference type="NCBI Taxonomy" id="669202"/>
    <lineage>
        <taxon>Eukaryota</taxon>
        <taxon>Metazoa</taxon>
        <taxon>Cnidaria</taxon>
        <taxon>Myxozoa</taxon>
        <taxon>Myxosporea</taxon>
        <taxon>Bivalvulida</taxon>
        <taxon>Platysporina</taxon>
        <taxon>Myxobolidae</taxon>
        <taxon>Thelohanellus</taxon>
    </lineage>
</organism>
<dbReference type="InterPro" id="IPR039971">
    <property type="entry name" value="CWC24-like"/>
</dbReference>
<dbReference type="PROSITE" id="PS50089">
    <property type="entry name" value="ZF_RING_2"/>
    <property type="match status" value="1"/>
</dbReference>
<dbReference type="GO" id="GO:0008270">
    <property type="term" value="F:zinc ion binding"/>
    <property type="evidence" value="ECO:0007669"/>
    <property type="project" value="UniProtKB-KW"/>
</dbReference>
<evidence type="ECO:0000259" key="6">
    <source>
        <dbReference type="PROSITE" id="PS50103"/>
    </source>
</evidence>
<dbReference type="SUPFAM" id="SSF57850">
    <property type="entry name" value="RING/U-box"/>
    <property type="match status" value="1"/>
</dbReference>
<dbReference type="GO" id="GO:0005684">
    <property type="term" value="C:U2-type spliceosomal complex"/>
    <property type="evidence" value="ECO:0007669"/>
    <property type="project" value="TreeGrafter"/>
</dbReference>
<dbReference type="InterPro" id="IPR000571">
    <property type="entry name" value="Znf_CCCH"/>
</dbReference>
<evidence type="ECO:0000259" key="5">
    <source>
        <dbReference type="PROSITE" id="PS50089"/>
    </source>
</evidence>